<evidence type="ECO:0000259" key="4">
    <source>
        <dbReference type="Pfam" id="PF14228"/>
    </source>
</evidence>
<gene>
    <name evidence="7" type="primary">LOC106812378</name>
</gene>
<dbReference type="RefSeq" id="XP_014671723.1">
    <property type="nucleotide sequence ID" value="XM_014816237.1"/>
</dbReference>
<dbReference type="GeneID" id="106812378"/>
<feature type="domain" description="Cell morphogenesis protein C-terminal" evidence="3">
    <location>
        <begin position="2148"/>
        <end position="2399"/>
    </location>
</feature>
<feature type="domain" description="Cell morphogenesis protein N-terminal" evidence="2">
    <location>
        <begin position="213"/>
        <end position="743"/>
    </location>
</feature>
<evidence type="ECO:0000259" key="3">
    <source>
        <dbReference type="Pfam" id="PF14225"/>
    </source>
</evidence>
<evidence type="ECO:0000313" key="7">
    <source>
        <dbReference type="RefSeq" id="XP_014671723.1"/>
    </source>
</evidence>
<dbReference type="Proteomes" id="UP000695022">
    <property type="component" value="Unplaced"/>
</dbReference>
<feature type="compositionally biased region" description="Polar residues" evidence="1">
    <location>
        <begin position="1643"/>
        <end position="1659"/>
    </location>
</feature>
<dbReference type="Pfam" id="PF19421">
    <property type="entry name" value="Fry_C"/>
    <property type="match status" value="3"/>
</dbReference>
<evidence type="ECO:0000259" key="2">
    <source>
        <dbReference type="Pfam" id="PF14222"/>
    </source>
</evidence>
<keyword evidence="6" id="KW-1185">Reference proteome</keyword>
<dbReference type="InterPro" id="IPR045842">
    <property type="entry name" value="Fry_C"/>
</dbReference>
<dbReference type="Pfam" id="PF14222">
    <property type="entry name" value="MOR2-PAG1_N"/>
    <property type="match status" value="1"/>
</dbReference>
<proteinExistence type="predicted"/>
<feature type="compositionally biased region" description="Polar residues" evidence="1">
    <location>
        <begin position="2464"/>
        <end position="2495"/>
    </location>
</feature>
<reference evidence="7" key="1">
    <citation type="submission" date="2025-08" db="UniProtKB">
        <authorList>
            <consortium name="RefSeq"/>
        </authorList>
    </citation>
    <scope>IDENTIFICATION</scope>
</reference>
<feature type="compositionally biased region" description="Basic and acidic residues" evidence="1">
    <location>
        <begin position="1706"/>
        <end position="1717"/>
    </location>
</feature>
<accession>A0ABM1EHQ2</accession>
<feature type="compositionally biased region" description="Low complexity" evidence="1">
    <location>
        <begin position="986"/>
        <end position="1000"/>
    </location>
</feature>
<dbReference type="SUPFAM" id="SSF48371">
    <property type="entry name" value="ARM repeat"/>
    <property type="match status" value="1"/>
</dbReference>
<dbReference type="InterPro" id="IPR025614">
    <property type="entry name" value="Cell_morpho_N"/>
</dbReference>
<sequence>MVTRARSDTYWGLSVLSGPENLFGCHDDSDLDNDSVTSLAQVAPLPDSLEFDSDASDSEQSKTPTEEPPPPPVTVNLPWDHRGSVDRMTSPRAIKIDTDIKPGEFVLRTLFVEFTLQAEKKIDCVLAEPLERPLSKSLQRGEDPHFDQLLSGLNSVAEHCLPSLLRTLFSWYERQFEEDGFLQQQRQKVATAMAAASAKTKGEPRVEKDYLMERRDLAVDFIFCLVLIEVLKMLPVHPGHDELILHIEDMALKHFKYKDASQLGPYAVNHHVVADLYAEVIGVLAQSRFHSVKRKFIATLKELRSKEQNPYTTHSIISLLMGMKFFRIKMVPIEEFEASFQFMQELATYFVEVKERDIKHSLAGLFVEILVPVAATVKNEVNVPVLKNFVEMLYPQTIDMSTKKKHILALFPLVTCLLCVSQRQFFFHNWPYFLAMCLSHLKNKDQKMSRVALESLYRLLWVYMVRIRCESNEVTRSRLHTIVNSLFPKGSKVVIPRDTPLNIFVKIIQFIAKERLDFAMKDIIFDLLCVGRSIKFLTPERMSIGLRAFLVIADSLQQKEGDPPMPRTLGVLPSGNTLRVKKTFLNKMLTDDIARTIGMAQYYQHVRKAFDSILRALDLQVGRTMVLTNSQNLHKDPEELITGERKPKIDLFRTCVAAIPRLIPEGMSKPDLVDLLSRLTVHMDEELRGLAFQSLQNMVLDFPEWREDVIYGFIQFIQKEASDTSPQLLDNSLRMLVQLVTQWRTAAQAPPTHAHTTHAQYKDNRETEAVELTPLRGHEHSSGAIDVLCFTEGFALVMLCHCRHITRKLSMVLLKEVKSLYQLLDRGEDTRVIDAIDAACPTVVERLTANLPPTEKALVLAQSHMDLQWLAERNNSIWICADSNSHTLNNFSRFDAWSTFLTRMLERNNVVAQCDSAVRHAWPIVYSRLMYLFTYVDPNSPVNDNRASLLRTSKKQPNERDLYLNLWRNYLVFACSTVPGVQACSNRSASPELSSSPESSTSERSEGRFSVNHGPPPPASGLFKLLVPLLRCENAEMRDIVIRGLGVTNADGIHDLMEELLPLIREAIDRKQENMRRRRRRDTLRVVLVRLLELIAENERFAHSSGICDKETNALFSTFVDYIDGARMYLDSESDKDVPVIQEIRLHFSGFICKLIKSFPLSKRENLLTRDLRYSLFHLFANWSGRFGVTFGAVDKRSNSRDDSVNELEVSALQAMSAVLCCGPAFDANGLSDETGYIYAWLDNLLEAHNEKTKKEIYRLAQETIVLLLEFNADTMALLDWVIDRCYTGTNEVADGCFMALARVFSTREYPCDMLSMLNVTLLNTGCPRVPVHETALQLLQLIDKRFFADDVIVYEEKKDEDSEKEAAVDAGDSDARHGRESSLNDVLLAATYSRSQLYLSEQLARLHPDLTMPMFSEVTQRFQTAKQWRRQLLLQYLLPWLYNLELVDPNLPPVNPLSSFLTKMQEVGDEFQPWLQGEGWGSAQATEMVLNNLFYITVKFGDDHQREIEMLWACLCACWPNNLRIIIRYLFIVSGMAPTELLPYAKRVVIYMARLKSDRLLDELMQELQTVETLNSTVERTETPPFYRLMSLRKVSMMSEESAADQACGITDSPQMEKGTLHTKRHSAEDPSKDALVEASVGSVSISESNQATITSHDSAVSSTSGISTGGSSAPSSGKSTEKQPLQSAEKQEVTEVDNFTTLRRMSEREQKKKEPQPYPLPMPAYGGYFSPLREFLPENLASTPSFHRCSLAVNLLTDLLVDGVEVDWSIHLPLMLHMVFLGLDHSRPLVHEHCKKLLLNLLIVLSGHNDHHAVARILLANRHINDTFILTTHSGVSKEYNFIESPEKVESGLSSNVGMSTFSVNSVATLTPESVQQQQQQQQQQQRSVLDVEEMTSVEEITLSLVDFIASRKSRPMWSYEDITSKTWAVTSCEQMEAFLKHIVRVFRESLPHAALEQRWAQVALQVALSCSSRHYAGRSFQLFRALRVPLTSRMLSEILSRLIETVAEQGEDMQGYVTEIMLTLEASVANLDADFRPIDYKELFKSTPNLNNRFSRLAIPLSRSYTGHPRSASYSVSYATGQKLLSSATTSPTADKKIADKLKKPTEIMDSRKSTNMCRSRSAQSLKMMTSDQGNQDDKLSILSQMFWIAVSLLESDYEHEFCLAIRLLTKILKHVQLDRPDYREKLDKILQQLKWKDYPGVQALLLKGCTSPVTYEPTLVLLSELIIYLDCPIVDPSCAVGFPMNVMALLPYMSHHYESPNQLCVDSAEAIAQMCLEKSKKLENLGTVMTLYSRRTFSKEYMQWTKCVVKYLHDNYENLSLNMISFLMEVLEKGPSYVQVPIMNIIYCMLHYIDINSPCNYQAVNEELIRCISRHLDGSHWKEASKILKLVVTKSSSLVAIPPKTKLPASDISSIASLSSHTSFAEAESIVPKKELPGRTMDFSFDITTTPIAGRKYRHGSQTSDGSKETNSLELSPGRSSAVGQNGTQSGWKRPHLSQPRTRERLVNLLTVYGERVGLTKSPSVIFSQNSDIAERQSSMCSSSEEMSPNEVSLTESKMEHGGSTDNQFGVFKDFDFLDIELESAEDDTMDNFNWGVRRRSLSNLEGAVDSLKESSLTGSVPCLVTARGMREESSDDELHSVSPVDEVSQQDLNSSGAGLLFQASNTLMLERMRESSPMSESSHSVCSDRDIEIVDLSPMGATPVQFPGSPTSTFINIQSDEVEDTWRLHVCNLMADATATTAVNTYFIFVKLFKETRRRLYNLTRESCHYLSMNEVLRSISAQFLTALEVLCTQAECPFIFIDADTRVEMCRSLYKLHFQLLLLFQSFAKLISLLQTGCKLAQISDFSRDVSCLQQDLRKAIHDLEHGHIEHTSPLPPLDLMTFDQSLAECNLAEQLCKGKLIGAVKLLHTYRSVGPCEMFGNSVQDDMDVLLSLYCRQIGERKSGVAATQPDHAMEKVCSRLLDIHIQLSSSIKALEQHAKVDREVIHKATIAVVENL</sequence>
<dbReference type="Pfam" id="PF14225">
    <property type="entry name" value="MOR2-PAG1_C"/>
    <property type="match status" value="1"/>
</dbReference>
<feature type="domain" description="Protein furry C-terminal" evidence="5">
    <location>
        <begin position="2813"/>
        <end position="2984"/>
    </location>
</feature>
<feature type="region of interest" description="Disordered" evidence="1">
    <location>
        <begin position="46"/>
        <end position="75"/>
    </location>
</feature>
<feature type="region of interest" description="Disordered" evidence="1">
    <location>
        <begin position="1604"/>
        <end position="1721"/>
    </location>
</feature>
<evidence type="ECO:0000259" key="5">
    <source>
        <dbReference type="Pfam" id="PF19421"/>
    </source>
</evidence>
<feature type="region of interest" description="Disordered" evidence="1">
    <location>
        <begin position="2458"/>
        <end position="2503"/>
    </location>
</feature>
<evidence type="ECO:0000313" key="6">
    <source>
        <dbReference type="Proteomes" id="UP000695022"/>
    </source>
</evidence>
<feature type="compositionally biased region" description="Low complexity" evidence="1">
    <location>
        <begin position="1660"/>
        <end position="1680"/>
    </location>
</feature>
<feature type="region of interest" description="Disordered" evidence="1">
    <location>
        <begin position="986"/>
        <end position="1015"/>
    </location>
</feature>
<feature type="compositionally biased region" description="Basic and acidic residues" evidence="1">
    <location>
        <begin position="1627"/>
        <end position="1637"/>
    </location>
</feature>
<protein>
    <submittedName>
        <fullName evidence="7">Protein furry-like</fullName>
    </submittedName>
</protein>
<feature type="domain" description="Protein furry C-terminal" evidence="5">
    <location>
        <begin position="2717"/>
        <end position="2811"/>
    </location>
</feature>
<organism evidence="6 7">
    <name type="scientific">Priapulus caudatus</name>
    <name type="common">Priapulid worm</name>
    <dbReference type="NCBI Taxonomy" id="37621"/>
    <lineage>
        <taxon>Eukaryota</taxon>
        <taxon>Metazoa</taxon>
        <taxon>Ecdysozoa</taxon>
        <taxon>Scalidophora</taxon>
        <taxon>Priapulida</taxon>
        <taxon>Priapulimorpha</taxon>
        <taxon>Priapulimorphida</taxon>
        <taxon>Priapulidae</taxon>
        <taxon>Priapulus</taxon>
    </lineage>
</organism>
<feature type="domain" description="Protein furry C-terminal" evidence="5">
    <location>
        <begin position="2438"/>
        <end position="2687"/>
    </location>
</feature>
<dbReference type="PANTHER" id="PTHR12295:SF30">
    <property type="entry name" value="PROTEIN FURRY"/>
    <property type="match status" value="1"/>
</dbReference>
<evidence type="ECO:0000256" key="1">
    <source>
        <dbReference type="SAM" id="MobiDB-lite"/>
    </source>
</evidence>
<name>A0ABM1EHQ2_PRICU</name>
<dbReference type="InterPro" id="IPR029473">
    <property type="entry name" value="MOR2-PAG1_mid"/>
</dbReference>
<dbReference type="PANTHER" id="PTHR12295">
    <property type="entry name" value="FURRY-RELATED"/>
    <property type="match status" value="1"/>
</dbReference>
<dbReference type="InterPro" id="IPR016024">
    <property type="entry name" value="ARM-type_fold"/>
</dbReference>
<feature type="domain" description="Cell morphogenesis central region" evidence="4">
    <location>
        <begin position="1259"/>
        <end position="1447"/>
    </location>
</feature>
<dbReference type="InterPro" id="IPR039867">
    <property type="entry name" value="Furry/Tao3/Mor2"/>
</dbReference>
<feature type="domain" description="Cell morphogenesis central region" evidence="4">
    <location>
        <begin position="1904"/>
        <end position="2002"/>
    </location>
</feature>
<feature type="domain" description="Cell morphogenesis central region" evidence="4">
    <location>
        <begin position="1486"/>
        <end position="1810"/>
    </location>
</feature>
<dbReference type="InterPro" id="IPR025481">
    <property type="entry name" value="Cell_Morphogen_C"/>
</dbReference>
<dbReference type="Pfam" id="PF14228">
    <property type="entry name" value="MOR2-PAG1_mid"/>
    <property type="match status" value="3"/>
</dbReference>